<dbReference type="InterPro" id="IPR000160">
    <property type="entry name" value="GGDEF_dom"/>
</dbReference>
<dbReference type="HOGENOM" id="CLU_000445_92_5_0"/>
<evidence type="ECO:0000313" key="3">
    <source>
        <dbReference type="EMBL" id="CCW36533.1"/>
    </source>
</evidence>
<dbReference type="SUPFAM" id="SSF55073">
    <property type="entry name" value="Nucleotide cyclase"/>
    <property type="match status" value="1"/>
</dbReference>
<gene>
    <name evidence="3" type="ORF">CCALI_02745</name>
</gene>
<reference evidence="4" key="1">
    <citation type="submission" date="2013-03" db="EMBL/GenBank/DDBJ databases">
        <title>Genome sequence of Chthonomonas calidirosea, the first sequenced genome from the Armatimonadetes phylum (formally candidate division OP10).</title>
        <authorList>
            <person name="Lee K.C.Y."/>
            <person name="Morgan X.C."/>
            <person name="Dunfield P.F."/>
            <person name="Tamas I."/>
            <person name="Houghton K.M."/>
            <person name="Vyssotski M."/>
            <person name="Ryan J.L.J."/>
            <person name="Lagutin K."/>
            <person name="McDonald I.R."/>
            <person name="Stott M.B."/>
        </authorList>
    </citation>
    <scope>NUCLEOTIDE SEQUENCE [LARGE SCALE GENOMIC DNA]</scope>
    <source>
        <strain evidence="4">DSM 23976 / ICMP 18418 / T49</strain>
    </source>
</reference>
<dbReference type="InterPro" id="IPR029787">
    <property type="entry name" value="Nucleotide_cyclase"/>
</dbReference>
<feature type="domain" description="HD-GYP" evidence="2">
    <location>
        <begin position="364"/>
        <end position="559"/>
    </location>
</feature>
<dbReference type="SMART" id="SM00471">
    <property type="entry name" value="HDc"/>
    <property type="match status" value="1"/>
</dbReference>
<keyword evidence="4" id="KW-1185">Reference proteome</keyword>
<dbReference type="PANTHER" id="PTHR45228">
    <property type="entry name" value="CYCLIC DI-GMP PHOSPHODIESTERASE TM_0186-RELATED"/>
    <property type="match status" value="1"/>
</dbReference>
<dbReference type="EMBL" id="HF951689">
    <property type="protein sequence ID" value="CCW36533.1"/>
    <property type="molecule type" value="Genomic_DNA"/>
</dbReference>
<dbReference type="FunFam" id="3.30.70.270:FF:000001">
    <property type="entry name" value="Diguanylate cyclase domain protein"/>
    <property type="match status" value="1"/>
</dbReference>
<dbReference type="CDD" id="cd01949">
    <property type="entry name" value="GGDEF"/>
    <property type="match status" value="1"/>
</dbReference>
<dbReference type="SUPFAM" id="SSF55781">
    <property type="entry name" value="GAF domain-like"/>
    <property type="match status" value="1"/>
</dbReference>
<protein>
    <submittedName>
        <fullName evidence="3">Diguanylate cyclase (GGDEF) domain/uncharacterized domain HDIG</fullName>
    </submittedName>
</protein>
<dbReference type="InterPro" id="IPR003607">
    <property type="entry name" value="HD/PDEase_dom"/>
</dbReference>
<dbReference type="SUPFAM" id="SSF109604">
    <property type="entry name" value="HD-domain/PDEase-like"/>
    <property type="match status" value="1"/>
</dbReference>
<name>S0F055_CHTCT</name>
<evidence type="ECO:0000259" key="2">
    <source>
        <dbReference type="PROSITE" id="PS51832"/>
    </source>
</evidence>
<proteinExistence type="predicted"/>
<dbReference type="InterPro" id="IPR029016">
    <property type="entry name" value="GAF-like_dom_sf"/>
</dbReference>
<sequence>MAASVSLPWNEEARLCALYHYALLDTLPEREFDDLVLLAAQICKVPISLISLIDRDRQWFKARLGVEVQETPRELAFCNYTILSHRLLVVPDARKDPRFQQHPFVIGPPYIRFYAGAPLITSDGYALGTLCVLDTVPRRLRKAQQEALLALARQIMSQIELRFQRRMLEKQAATDFLTGVGNVRYLREQLDELFWQARRGRQPLSLVMVDVDHFKAYNDTFGHLQGDLVLQKLASILQAQLRAGDVLGRYGGEEFMVILPQTDKDTATSLAERLRCAVERYPWLLRPITASCGVATLCDEVKDVNELVEEADQALYISKHLGRNRVTHYEAMALEEELAELLSAAEMPACFPSERLRQRLYRHLERVYSATIEGWSRILDLRDKETEGHSQRVTELSLRLAEQMGFSDRQLLYVRWGALLHDIGKIGIPDSILHKAGPLTEEEWAIMRRHPEYAYEMLSSIPFLRPALDIPYCHHERWDGSGYPRGLRGEEIPLAARIFAVVDVWDALRSDRPYRKGWPEEKVLEYLRDQSGHHFDPAVVTKFFELIGKQAYPQEQRKAA</sequence>
<dbReference type="InterPro" id="IPR043128">
    <property type="entry name" value="Rev_trsase/Diguanyl_cyclase"/>
</dbReference>
<feature type="domain" description="GGDEF" evidence="1">
    <location>
        <begin position="202"/>
        <end position="331"/>
    </location>
</feature>
<dbReference type="NCBIfam" id="TIGR00277">
    <property type="entry name" value="HDIG"/>
    <property type="match status" value="1"/>
</dbReference>
<dbReference type="Pfam" id="PF01590">
    <property type="entry name" value="GAF"/>
    <property type="match status" value="1"/>
</dbReference>
<dbReference type="STRING" id="454171.CP488_01342"/>
<dbReference type="Proteomes" id="UP000014227">
    <property type="component" value="Chromosome I"/>
</dbReference>
<dbReference type="eggNOG" id="COG2203">
    <property type="taxonomic scope" value="Bacteria"/>
</dbReference>
<dbReference type="Pfam" id="PF13487">
    <property type="entry name" value="HD_5"/>
    <property type="match status" value="1"/>
</dbReference>
<dbReference type="eggNOG" id="COG3437">
    <property type="taxonomic scope" value="Bacteria"/>
</dbReference>
<dbReference type="AlphaFoldDB" id="S0F055"/>
<dbReference type="SMART" id="SM00267">
    <property type="entry name" value="GGDEF"/>
    <property type="match status" value="1"/>
</dbReference>
<dbReference type="InterPro" id="IPR052020">
    <property type="entry name" value="Cyclic_di-GMP/3'3'-cGAMP_PDE"/>
</dbReference>
<dbReference type="InterPro" id="IPR003018">
    <property type="entry name" value="GAF"/>
</dbReference>
<dbReference type="KEGG" id="ccz:CCALI_02745"/>
<dbReference type="PROSITE" id="PS50887">
    <property type="entry name" value="GGDEF"/>
    <property type="match status" value="1"/>
</dbReference>
<dbReference type="eggNOG" id="COG3706">
    <property type="taxonomic scope" value="Bacteria"/>
</dbReference>
<dbReference type="CDD" id="cd00077">
    <property type="entry name" value="HDc"/>
    <property type="match status" value="1"/>
</dbReference>
<evidence type="ECO:0000313" key="4">
    <source>
        <dbReference type="Proteomes" id="UP000014227"/>
    </source>
</evidence>
<dbReference type="SMART" id="SM00065">
    <property type="entry name" value="GAF"/>
    <property type="match status" value="1"/>
</dbReference>
<dbReference type="Pfam" id="PF00990">
    <property type="entry name" value="GGDEF"/>
    <property type="match status" value="1"/>
</dbReference>
<dbReference type="NCBIfam" id="TIGR00254">
    <property type="entry name" value="GGDEF"/>
    <property type="match status" value="1"/>
</dbReference>
<evidence type="ECO:0000259" key="1">
    <source>
        <dbReference type="PROSITE" id="PS50887"/>
    </source>
</evidence>
<dbReference type="InterPro" id="IPR037522">
    <property type="entry name" value="HD_GYP_dom"/>
</dbReference>
<dbReference type="Gene3D" id="1.10.3210.10">
    <property type="entry name" value="Hypothetical protein af1432"/>
    <property type="match status" value="1"/>
</dbReference>
<dbReference type="InterPro" id="IPR006675">
    <property type="entry name" value="HDIG_dom"/>
</dbReference>
<accession>S0F055</accession>
<dbReference type="PROSITE" id="PS51832">
    <property type="entry name" value="HD_GYP"/>
    <property type="match status" value="1"/>
</dbReference>
<dbReference type="PATRIC" id="fig|1303518.3.peg.2849"/>
<dbReference type="PANTHER" id="PTHR45228:SF1">
    <property type="entry name" value="CYCLIC DI-GMP PHOSPHODIESTERASE TM_0186"/>
    <property type="match status" value="1"/>
</dbReference>
<dbReference type="Gene3D" id="3.30.450.40">
    <property type="match status" value="1"/>
</dbReference>
<dbReference type="Gene3D" id="3.30.70.270">
    <property type="match status" value="1"/>
</dbReference>
<dbReference type="RefSeq" id="WP_016484040.1">
    <property type="nucleotide sequence ID" value="NC_021487.1"/>
</dbReference>
<organism evidence="3 4">
    <name type="scientific">Chthonomonas calidirosea (strain DSM 23976 / ICMP 18418 / T49)</name>
    <dbReference type="NCBI Taxonomy" id="1303518"/>
    <lineage>
        <taxon>Bacteria</taxon>
        <taxon>Bacillati</taxon>
        <taxon>Armatimonadota</taxon>
        <taxon>Chthonomonadia</taxon>
        <taxon>Chthonomonadales</taxon>
        <taxon>Chthonomonadaceae</taxon>
        <taxon>Chthonomonas</taxon>
    </lineage>
</organism>
<dbReference type="InParanoid" id="S0F055"/>